<organism evidence="3 4">
    <name type="scientific">bacterium (Candidatus Ratteibacteria) CG01_land_8_20_14_3_00_40_19</name>
    <dbReference type="NCBI Taxonomy" id="2014290"/>
    <lineage>
        <taxon>Bacteria</taxon>
        <taxon>Candidatus Ratteibacteria</taxon>
    </lineage>
</organism>
<evidence type="ECO:0000256" key="1">
    <source>
        <dbReference type="SAM" id="Coils"/>
    </source>
</evidence>
<feature type="coiled-coil region" evidence="1">
    <location>
        <begin position="5"/>
        <end position="39"/>
    </location>
</feature>
<evidence type="ECO:0000313" key="4">
    <source>
        <dbReference type="Proteomes" id="UP000228886"/>
    </source>
</evidence>
<protein>
    <recommendedName>
        <fullName evidence="2">HepT-like domain-containing protein</fullName>
    </recommendedName>
</protein>
<feature type="domain" description="HepT-like" evidence="2">
    <location>
        <begin position="45"/>
        <end position="124"/>
    </location>
</feature>
<dbReference type="Pfam" id="PF20797">
    <property type="entry name" value="HepT-like_2"/>
    <property type="match status" value="1"/>
</dbReference>
<sequence>MKEEYKELREDVLDEEKVIEEALERLSKVVNKFDAHKEDYSTEPAMGTYLMNFYNGIENILKRITKEYYLTMPKGESWHKELLALSFNPPSGKIAVFNQNIVERLHPYRNFRHRFISGYGFQLKGVLFFNLKFPPELCINKVVRLF</sequence>
<dbReference type="AlphaFoldDB" id="A0A2M7E8H0"/>
<dbReference type="InterPro" id="IPR048769">
    <property type="entry name" value="HepT-like_dom"/>
</dbReference>
<evidence type="ECO:0000313" key="3">
    <source>
        <dbReference type="EMBL" id="PIV64005.1"/>
    </source>
</evidence>
<reference evidence="4" key="1">
    <citation type="submission" date="2017-09" db="EMBL/GenBank/DDBJ databases">
        <title>Depth-based differentiation of microbial function through sediment-hosted aquifers and enrichment of novel symbionts in the deep terrestrial subsurface.</title>
        <authorList>
            <person name="Probst A.J."/>
            <person name="Ladd B."/>
            <person name="Jarett J.K."/>
            <person name="Geller-Mcgrath D.E."/>
            <person name="Sieber C.M.K."/>
            <person name="Emerson J.B."/>
            <person name="Anantharaman K."/>
            <person name="Thomas B.C."/>
            <person name="Malmstrom R."/>
            <person name="Stieglmeier M."/>
            <person name="Klingl A."/>
            <person name="Woyke T."/>
            <person name="Ryan C.M."/>
            <person name="Banfield J.F."/>
        </authorList>
    </citation>
    <scope>NUCLEOTIDE SEQUENCE [LARGE SCALE GENOMIC DNA]</scope>
</reference>
<gene>
    <name evidence="3" type="ORF">COS11_04460</name>
</gene>
<dbReference type="EMBL" id="PETL01000217">
    <property type="protein sequence ID" value="PIV64005.1"/>
    <property type="molecule type" value="Genomic_DNA"/>
</dbReference>
<name>A0A2M7E8H0_9BACT</name>
<dbReference type="Proteomes" id="UP000228886">
    <property type="component" value="Unassembled WGS sequence"/>
</dbReference>
<proteinExistence type="predicted"/>
<evidence type="ECO:0000259" key="2">
    <source>
        <dbReference type="Pfam" id="PF20797"/>
    </source>
</evidence>
<comment type="caution">
    <text evidence="3">The sequence shown here is derived from an EMBL/GenBank/DDBJ whole genome shotgun (WGS) entry which is preliminary data.</text>
</comment>
<keyword evidence="1" id="KW-0175">Coiled coil</keyword>
<accession>A0A2M7E8H0</accession>